<keyword evidence="1" id="KW-0812">Transmembrane</keyword>
<evidence type="ECO:0000313" key="2">
    <source>
        <dbReference type="EMBL" id="PJF18715.1"/>
    </source>
</evidence>
<feature type="transmembrane region" description="Helical" evidence="1">
    <location>
        <begin position="86"/>
        <end position="103"/>
    </location>
</feature>
<dbReference type="EMBL" id="MTSL01000105">
    <property type="protein sequence ID" value="PJF18715.1"/>
    <property type="molecule type" value="Genomic_DNA"/>
</dbReference>
<gene>
    <name evidence="2" type="ORF">PSACC_01445</name>
</gene>
<evidence type="ECO:0000256" key="1">
    <source>
        <dbReference type="SAM" id="Phobius"/>
    </source>
</evidence>
<name>A0A2H9TLT2_9FUNG</name>
<keyword evidence="1" id="KW-1133">Transmembrane helix</keyword>
<proteinExistence type="predicted"/>
<reference evidence="2 3" key="1">
    <citation type="submission" date="2016-10" db="EMBL/GenBank/DDBJ databases">
        <title>The genome of Paramicrosporidium saccamoebae is the missing link in understanding Cryptomycota and Microsporidia evolution.</title>
        <authorList>
            <person name="Quandt C.A."/>
            <person name="Beaudet D."/>
            <person name="Corsaro D."/>
            <person name="Michel R."/>
            <person name="Corradi N."/>
            <person name="James T."/>
        </authorList>
    </citation>
    <scope>NUCLEOTIDE SEQUENCE [LARGE SCALE GENOMIC DNA]</scope>
    <source>
        <strain evidence="2 3">KSL3</strain>
    </source>
</reference>
<dbReference type="Proteomes" id="UP000240830">
    <property type="component" value="Unassembled WGS sequence"/>
</dbReference>
<evidence type="ECO:0000313" key="3">
    <source>
        <dbReference type="Proteomes" id="UP000240830"/>
    </source>
</evidence>
<sequence>MAIVGAIAVASATEIFAFLTLSLILQVLARLSLSMSWLASASLLCSTWCHQSLGSLKRAKQMLVMLVTSLFLATVTKTPFVVRFELVGVYLISLIAFVLARVVNAELVELYARAVARLSCLALVGYSVITEFDSTFSGIVRKSAGFTASYVQQIKGLLKIK</sequence>
<protein>
    <submittedName>
        <fullName evidence="2">Uncharacterized protein</fullName>
    </submittedName>
</protein>
<keyword evidence="3" id="KW-1185">Reference proteome</keyword>
<accession>A0A2H9TLT2</accession>
<keyword evidence="1" id="KW-0472">Membrane</keyword>
<dbReference type="AlphaFoldDB" id="A0A2H9TLT2"/>
<organism evidence="2 3">
    <name type="scientific">Paramicrosporidium saccamoebae</name>
    <dbReference type="NCBI Taxonomy" id="1246581"/>
    <lineage>
        <taxon>Eukaryota</taxon>
        <taxon>Fungi</taxon>
        <taxon>Fungi incertae sedis</taxon>
        <taxon>Cryptomycota</taxon>
        <taxon>Cryptomycota incertae sedis</taxon>
        <taxon>Paramicrosporidium</taxon>
    </lineage>
</organism>
<comment type="caution">
    <text evidence="2">The sequence shown here is derived from an EMBL/GenBank/DDBJ whole genome shotgun (WGS) entry which is preliminary data.</text>
</comment>